<dbReference type="SUPFAM" id="SSF46785">
    <property type="entry name" value="Winged helix' DNA-binding domain"/>
    <property type="match status" value="1"/>
</dbReference>
<feature type="domain" description="HTH crp-type" evidence="5">
    <location>
        <begin position="147"/>
        <end position="218"/>
    </location>
</feature>
<accession>A0A3E1NEK8</accession>
<dbReference type="SMART" id="SM00419">
    <property type="entry name" value="HTH_CRP"/>
    <property type="match status" value="1"/>
</dbReference>
<evidence type="ECO:0000256" key="1">
    <source>
        <dbReference type="ARBA" id="ARBA00023015"/>
    </source>
</evidence>
<protein>
    <submittedName>
        <fullName evidence="6">Crp/Fnr family transcriptional regulator</fullName>
    </submittedName>
</protein>
<dbReference type="InterPro" id="IPR018490">
    <property type="entry name" value="cNMP-bd_dom_sf"/>
</dbReference>
<dbReference type="OrthoDB" id="9127033at2"/>
<dbReference type="InterPro" id="IPR036390">
    <property type="entry name" value="WH_DNA-bd_sf"/>
</dbReference>
<dbReference type="InterPro" id="IPR036388">
    <property type="entry name" value="WH-like_DNA-bd_sf"/>
</dbReference>
<dbReference type="InterPro" id="IPR050397">
    <property type="entry name" value="Env_Response_Regulators"/>
</dbReference>
<dbReference type="InterPro" id="IPR000595">
    <property type="entry name" value="cNMP-bd_dom"/>
</dbReference>
<dbReference type="PANTHER" id="PTHR24567">
    <property type="entry name" value="CRP FAMILY TRANSCRIPTIONAL REGULATORY PROTEIN"/>
    <property type="match status" value="1"/>
</dbReference>
<evidence type="ECO:0000313" key="6">
    <source>
        <dbReference type="EMBL" id="RFM26292.1"/>
    </source>
</evidence>
<organism evidence="6 7">
    <name type="scientific">Deminuibacter soli</name>
    <dbReference type="NCBI Taxonomy" id="2291815"/>
    <lineage>
        <taxon>Bacteria</taxon>
        <taxon>Pseudomonadati</taxon>
        <taxon>Bacteroidota</taxon>
        <taxon>Chitinophagia</taxon>
        <taxon>Chitinophagales</taxon>
        <taxon>Chitinophagaceae</taxon>
        <taxon>Deminuibacter</taxon>
    </lineage>
</organism>
<evidence type="ECO:0000259" key="5">
    <source>
        <dbReference type="PROSITE" id="PS51063"/>
    </source>
</evidence>
<dbReference type="AlphaFoldDB" id="A0A3E1NEK8"/>
<dbReference type="SMART" id="SM00100">
    <property type="entry name" value="cNMP"/>
    <property type="match status" value="1"/>
</dbReference>
<dbReference type="EMBL" id="QTJU01000010">
    <property type="protein sequence ID" value="RFM26292.1"/>
    <property type="molecule type" value="Genomic_DNA"/>
</dbReference>
<dbReference type="PROSITE" id="PS51063">
    <property type="entry name" value="HTH_CRP_2"/>
    <property type="match status" value="1"/>
</dbReference>
<dbReference type="SUPFAM" id="SSF51206">
    <property type="entry name" value="cAMP-binding domain-like"/>
    <property type="match status" value="1"/>
</dbReference>
<dbReference type="InterPro" id="IPR012318">
    <property type="entry name" value="HTH_CRP"/>
</dbReference>
<dbReference type="GO" id="GO:0003677">
    <property type="term" value="F:DNA binding"/>
    <property type="evidence" value="ECO:0007669"/>
    <property type="project" value="UniProtKB-KW"/>
</dbReference>
<dbReference type="GO" id="GO:0005829">
    <property type="term" value="C:cytosol"/>
    <property type="evidence" value="ECO:0007669"/>
    <property type="project" value="TreeGrafter"/>
</dbReference>
<feature type="domain" description="Cyclic nucleotide-binding" evidence="4">
    <location>
        <begin position="33"/>
        <end position="98"/>
    </location>
</feature>
<dbReference type="Gene3D" id="1.10.10.10">
    <property type="entry name" value="Winged helix-like DNA-binding domain superfamily/Winged helix DNA-binding domain"/>
    <property type="match status" value="1"/>
</dbReference>
<name>A0A3E1NEK8_9BACT</name>
<proteinExistence type="predicted"/>
<comment type="caution">
    <text evidence="6">The sequence shown here is derived from an EMBL/GenBank/DDBJ whole genome shotgun (WGS) entry which is preliminary data.</text>
</comment>
<evidence type="ECO:0000256" key="3">
    <source>
        <dbReference type="ARBA" id="ARBA00023163"/>
    </source>
</evidence>
<dbReference type="PRINTS" id="PR00034">
    <property type="entry name" value="HTHCRP"/>
</dbReference>
<keyword evidence="2" id="KW-0238">DNA-binding</keyword>
<dbReference type="InterPro" id="IPR014710">
    <property type="entry name" value="RmlC-like_jellyroll"/>
</dbReference>
<keyword evidence="3" id="KW-0804">Transcription</keyword>
<dbReference type="Proteomes" id="UP000261284">
    <property type="component" value="Unassembled WGS sequence"/>
</dbReference>
<dbReference type="Gene3D" id="2.60.120.10">
    <property type="entry name" value="Jelly Rolls"/>
    <property type="match status" value="1"/>
</dbReference>
<evidence type="ECO:0000313" key="7">
    <source>
        <dbReference type="Proteomes" id="UP000261284"/>
    </source>
</evidence>
<gene>
    <name evidence="6" type="ORF">DXN05_20500</name>
</gene>
<dbReference type="CDD" id="cd00038">
    <property type="entry name" value="CAP_ED"/>
    <property type="match status" value="1"/>
</dbReference>
<sequence length="227" mass="25533">MQNGSCNLNDCFLCRHCMPEWKALIAIEKQNVFVKKGQTIFSEGDQVTGIYFVYSGAVKVHQSWGSEKELIVRFAAKGDLLGHRGLVKQHTYPVSATALDDTLLCYITQELLEATFKTNPAFTYVLMQQYAMELQQAEQRMRNLALMEVKGRVAETLLTIESVFGKDKEKYISIPVTRQDIASHAGTTYETVFKLFNELTAQKIIATEGKRIKISKPGKLKELVGNG</sequence>
<evidence type="ECO:0000259" key="4">
    <source>
        <dbReference type="PROSITE" id="PS50042"/>
    </source>
</evidence>
<dbReference type="PROSITE" id="PS50042">
    <property type="entry name" value="CNMP_BINDING_3"/>
    <property type="match status" value="1"/>
</dbReference>
<dbReference type="Pfam" id="PF00027">
    <property type="entry name" value="cNMP_binding"/>
    <property type="match status" value="1"/>
</dbReference>
<dbReference type="Pfam" id="PF13545">
    <property type="entry name" value="HTH_Crp_2"/>
    <property type="match status" value="1"/>
</dbReference>
<keyword evidence="1" id="KW-0805">Transcription regulation</keyword>
<dbReference type="GO" id="GO:0003700">
    <property type="term" value="F:DNA-binding transcription factor activity"/>
    <property type="evidence" value="ECO:0007669"/>
    <property type="project" value="TreeGrafter"/>
</dbReference>
<reference evidence="6 7" key="1">
    <citation type="submission" date="2018-08" db="EMBL/GenBank/DDBJ databases">
        <title>Chitinophagaceae sp. K23C18032701, a novel bacterium isolated from forest soil.</title>
        <authorList>
            <person name="Wang C."/>
        </authorList>
    </citation>
    <scope>NUCLEOTIDE SEQUENCE [LARGE SCALE GENOMIC DNA]</scope>
    <source>
        <strain evidence="6 7">K23C18032701</strain>
    </source>
</reference>
<dbReference type="PANTHER" id="PTHR24567:SF28">
    <property type="entry name" value="LISTERIOLYSIN REGULATORY PROTEIN"/>
    <property type="match status" value="1"/>
</dbReference>
<evidence type="ECO:0000256" key="2">
    <source>
        <dbReference type="ARBA" id="ARBA00023125"/>
    </source>
</evidence>
<keyword evidence="7" id="KW-1185">Reference proteome</keyword>